<evidence type="ECO:0000256" key="1">
    <source>
        <dbReference type="ARBA" id="ARBA00004251"/>
    </source>
</evidence>
<dbReference type="InterPro" id="IPR057636">
    <property type="entry name" value="Ig_ZP2_3rd"/>
</dbReference>
<dbReference type="InterPro" id="IPR055356">
    <property type="entry name" value="ZP-N"/>
</dbReference>
<dbReference type="GO" id="GO:0060468">
    <property type="term" value="P:prevention of polyspermy"/>
    <property type="evidence" value="ECO:0000318"/>
    <property type="project" value="GO_Central"/>
</dbReference>
<dbReference type="FunCoup" id="F6TQ21">
    <property type="interactions" value="38"/>
</dbReference>
<evidence type="ECO:0000256" key="5">
    <source>
        <dbReference type="ARBA" id="ARBA00022685"/>
    </source>
</evidence>
<comment type="function">
    <text evidence="18">Component of the zona pellucida, an extracellular matrix surrounding oocytes which mediates sperm binding, induction of the acrosome reaction and prevents post-fertilization polyspermy. The zona pellucida is composed of 3 to 4 glycoproteins, ZP1, ZP2, ZP3, and ZP4. ZP2 may act as a secondary sperm receptor.</text>
</comment>
<evidence type="ECO:0000256" key="4">
    <source>
        <dbReference type="ARBA" id="ARBA00022530"/>
    </source>
</evidence>
<protein>
    <recommendedName>
        <fullName evidence="15">Zona pellucida sperm-binding protein 2</fullName>
    </recommendedName>
    <alternativeName>
        <fullName evidence="17">Zona pellucida glycoprotein 2</fullName>
    </alternativeName>
    <alternativeName>
        <fullName evidence="16">Zona pellucida protein A</fullName>
    </alternativeName>
</protein>
<dbReference type="Proteomes" id="UP000002279">
    <property type="component" value="Chromosome 2"/>
</dbReference>
<keyword evidence="23" id="KW-1185">Reference proteome</keyword>
<dbReference type="Pfam" id="PF23740">
    <property type="entry name" value="Ig_ZP2_3rd"/>
    <property type="match status" value="1"/>
</dbReference>
<dbReference type="AlphaFoldDB" id="F6TQ21"/>
<dbReference type="Gene3D" id="2.60.40.4100">
    <property type="entry name" value="Zona pellucida, ZP-C domain"/>
    <property type="match status" value="1"/>
</dbReference>
<keyword evidence="4" id="KW-0272">Extracellular matrix</keyword>
<dbReference type="InterPro" id="IPR055355">
    <property type="entry name" value="ZP-C"/>
</dbReference>
<dbReference type="Gene3D" id="2.60.40.3210">
    <property type="entry name" value="Zona pellucida, ZP-N domain"/>
    <property type="match status" value="1"/>
</dbReference>
<dbReference type="eggNOG" id="ENOG502QPI2">
    <property type="taxonomic scope" value="Eukaryota"/>
</dbReference>
<evidence type="ECO:0000256" key="13">
    <source>
        <dbReference type="ARBA" id="ARBA00024183"/>
    </source>
</evidence>
<dbReference type="PROSITE" id="PS51034">
    <property type="entry name" value="ZP_2"/>
    <property type="match status" value="1"/>
</dbReference>
<comment type="similarity">
    <text evidence="14">Belongs to the ZP domain family. ZPA subfamily.</text>
</comment>
<name>F6TQ21_ORNAN</name>
<evidence type="ECO:0000256" key="8">
    <source>
        <dbReference type="ARBA" id="ARBA00023136"/>
    </source>
</evidence>
<dbReference type="PANTHER" id="PTHR23343:SF4">
    <property type="entry name" value="ZONA PELLUCIDA SPERM-BINDING PROTEIN 2"/>
    <property type="match status" value="1"/>
</dbReference>
<proteinExistence type="inferred from homology"/>
<evidence type="ECO:0000256" key="7">
    <source>
        <dbReference type="ARBA" id="ARBA00022989"/>
    </source>
</evidence>
<comment type="subcellular location">
    <subcellularLocation>
        <location evidence="1">Cell membrane</location>
        <topology evidence="1">Single-pass type I membrane protein</topology>
    </subcellularLocation>
    <subcellularLocation>
        <location evidence="13">Zona pellucida</location>
    </subcellularLocation>
</comment>
<evidence type="ECO:0000256" key="20">
    <source>
        <dbReference type="SAM" id="Phobius"/>
    </source>
</evidence>
<feature type="transmembrane region" description="Helical" evidence="20">
    <location>
        <begin position="682"/>
        <end position="704"/>
    </location>
</feature>
<accession>F6TQ21</accession>
<dbReference type="InterPro" id="IPR042235">
    <property type="entry name" value="ZP-C_dom"/>
</dbReference>
<dbReference type="InterPro" id="IPR057637">
    <property type="entry name" value="Ig_ZP2_1st"/>
</dbReference>
<evidence type="ECO:0000256" key="2">
    <source>
        <dbReference type="ARBA" id="ARBA00022475"/>
    </source>
</evidence>
<evidence type="ECO:0000256" key="3">
    <source>
        <dbReference type="ARBA" id="ARBA00022525"/>
    </source>
</evidence>
<dbReference type="GO" id="GO:0005886">
    <property type="term" value="C:plasma membrane"/>
    <property type="evidence" value="ECO:0007669"/>
    <property type="project" value="UniProtKB-SubCell"/>
</dbReference>
<keyword evidence="8 20" id="KW-0472">Membrane</keyword>
<evidence type="ECO:0000256" key="16">
    <source>
        <dbReference type="ARBA" id="ARBA00042272"/>
    </source>
</evidence>
<evidence type="ECO:0000256" key="14">
    <source>
        <dbReference type="ARBA" id="ARBA00038403"/>
    </source>
</evidence>
<evidence type="ECO:0000256" key="10">
    <source>
        <dbReference type="ARBA" id="ARBA00023170"/>
    </source>
</evidence>
<keyword evidence="12" id="KW-0278">Fertilization</keyword>
<dbReference type="Bgee" id="ENSOANG00000002223">
    <property type="expression patterns" value="Expressed in ovary and 4 other cell types or tissues"/>
</dbReference>
<dbReference type="PROSITE" id="PS51257">
    <property type="entry name" value="PROKAR_LIPOPROTEIN"/>
    <property type="match status" value="1"/>
</dbReference>
<dbReference type="CTD" id="7783"/>
<dbReference type="HOGENOM" id="CLU_024386_0_0_1"/>
<dbReference type="InParanoid" id="F6TQ21"/>
<evidence type="ECO:0000313" key="22">
    <source>
        <dbReference type="Ensembl" id="ENSOANP00000003525.2"/>
    </source>
</evidence>
<dbReference type="STRING" id="9258.ENSOANP00000003525"/>
<evidence type="ECO:0000256" key="15">
    <source>
        <dbReference type="ARBA" id="ARBA00040237"/>
    </source>
</evidence>
<dbReference type="Pfam" id="PF00100">
    <property type="entry name" value="Zona_pellucida"/>
    <property type="match status" value="1"/>
</dbReference>
<dbReference type="SMART" id="SM00241">
    <property type="entry name" value="ZP"/>
    <property type="match status" value="1"/>
</dbReference>
<dbReference type="KEGG" id="oaa:100084326"/>
<dbReference type="Pfam" id="PF23738">
    <property type="entry name" value="Ig_ZP2_N"/>
    <property type="match status" value="1"/>
</dbReference>
<reference evidence="22" key="3">
    <citation type="submission" date="2025-09" db="UniProtKB">
        <authorList>
            <consortium name="Ensembl"/>
        </authorList>
    </citation>
    <scope>IDENTIFICATION</scope>
    <source>
        <strain evidence="22">Glennie</strain>
    </source>
</reference>
<dbReference type="InterPro" id="IPR001507">
    <property type="entry name" value="ZP_dom"/>
</dbReference>
<dbReference type="GO" id="GO:0035804">
    <property type="term" value="F:structural constituent of egg coat"/>
    <property type="evidence" value="ECO:0000318"/>
    <property type="project" value="GO_Central"/>
</dbReference>
<dbReference type="InterPro" id="IPR048290">
    <property type="entry name" value="ZP_chr"/>
</dbReference>
<dbReference type="InterPro" id="IPR057638">
    <property type="entry name" value="Ig_ZP2_2nd"/>
</dbReference>
<keyword evidence="9" id="KW-1015">Disulfide bond</keyword>
<reference evidence="22" key="2">
    <citation type="submission" date="2025-08" db="UniProtKB">
        <authorList>
            <consortium name="Ensembl"/>
        </authorList>
    </citation>
    <scope>IDENTIFICATION</scope>
    <source>
        <strain evidence="22">Glennie</strain>
    </source>
</reference>
<comment type="subunit">
    <text evidence="19">Can form homopolymers that assemble into long fibers (in vitro). Polymers of ZP2 and ZP3 organized into long filaments cross-linked by ZP1 homodimers. Interacts with ZP3.</text>
</comment>
<dbReference type="GeneID" id="100084326"/>
<sequence>MGCWVRRGLRAGLLKGLLGYCHCWLQVYLLLSCLLALTTASYAPAFPGTVSCYDDKMIVRLPGHLASKSWKASVADFLGTASVNCTYILDSKKLILIAAYENCTKMVNDTYQMNIELTLETAAVTQTLTYQISCPAIQADEPLTNGFSGATNCTKELMSVSFSQVIPSFDDETMTQDSQMAWIVSVGDSLKPRILTLQQAMQQGYMFFVDHNKIIFQVLFNATGVNHFKQGIHHLYTVALKLTYGPPEQRLTLSSQMICAPGPAICNSTHMTITIPEFPGLLTAISIGEKNIPMNQLHASGVSVDQRNGLRLYISQRVLNSRDSDNCSGFPFYLSTLKLTFKFYGEMVSMVIYPECACDPPALIDAVCTQDGYMDFEVHSQRTKPALNLNTLKVRDETCKPALKSQTQEMVRFHIPLNGCGTSIKFEGNQAVYENEVHALWADLPPSKISRDSEFRLTVMCYYSNDDLIVGANITNPPPPMVSVKQGPLSLILQIYPDDAYKQPYGEELFPIVKFLRQPIYLEVQVLNRSDPNIKLVLDDCWATTSQDPDSLPRWDIIVDGCAYQLDNYRTIFHEIGSSVNYPNHYQRFEVKTFAFVADDKALSSLVYFHCSALLCDHLNPDSSLCSVTCPLPSRNKRAGATSEKTESTITSLPGPVLLVSDEWPPARGTMDSKGQWNKGTWIAATILAVTVAVILVIAFIYVIRCLRPCTA</sequence>
<dbReference type="GO" id="GO:0035805">
    <property type="term" value="C:egg coat"/>
    <property type="evidence" value="ECO:0000318"/>
    <property type="project" value="GO_Central"/>
</dbReference>
<evidence type="ECO:0000256" key="12">
    <source>
        <dbReference type="ARBA" id="ARBA00023279"/>
    </source>
</evidence>
<evidence type="ECO:0000259" key="21">
    <source>
        <dbReference type="PROSITE" id="PS51034"/>
    </source>
</evidence>
<gene>
    <name evidence="22" type="primary">ZP2</name>
</gene>
<dbReference type="RefSeq" id="XP_028907118.1">
    <property type="nucleotide sequence ID" value="XM_029051285.2"/>
</dbReference>
<evidence type="ECO:0000313" key="23">
    <source>
        <dbReference type="Proteomes" id="UP000002279"/>
    </source>
</evidence>
<organism evidence="22 23">
    <name type="scientific">Ornithorhynchus anatinus</name>
    <name type="common">Duckbill platypus</name>
    <dbReference type="NCBI Taxonomy" id="9258"/>
    <lineage>
        <taxon>Eukaryota</taxon>
        <taxon>Metazoa</taxon>
        <taxon>Chordata</taxon>
        <taxon>Craniata</taxon>
        <taxon>Vertebrata</taxon>
        <taxon>Euteleostomi</taxon>
        <taxon>Mammalia</taxon>
        <taxon>Monotremata</taxon>
        <taxon>Ornithorhynchidae</taxon>
        <taxon>Ornithorhynchus</taxon>
    </lineage>
</organism>
<dbReference type="FunFam" id="2.60.40.4100:FF:000004">
    <property type="entry name" value="Zona pellucida sperm-binding protein 2"/>
    <property type="match status" value="1"/>
</dbReference>
<dbReference type="PRINTS" id="PR00023">
    <property type="entry name" value="ZPELLUCIDA"/>
</dbReference>
<dbReference type="InterPro" id="IPR017977">
    <property type="entry name" value="ZP_dom_CS"/>
</dbReference>
<dbReference type="GeneTree" id="ENSGT00940000160133"/>
<feature type="domain" description="ZP" evidence="21">
    <location>
        <begin position="367"/>
        <end position="633"/>
    </location>
</feature>
<evidence type="ECO:0000256" key="18">
    <source>
        <dbReference type="ARBA" id="ARBA00046021"/>
    </source>
</evidence>
<keyword evidence="2" id="KW-1003">Cell membrane</keyword>
<keyword evidence="6 20" id="KW-0812">Transmembrane</keyword>
<keyword evidence="10" id="KW-0675">Receptor</keyword>
<dbReference type="OrthoDB" id="9903747at2759"/>
<evidence type="ECO:0000256" key="19">
    <source>
        <dbReference type="ARBA" id="ARBA00046716"/>
    </source>
</evidence>
<reference evidence="22 23" key="1">
    <citation type="journal article" date="2008" name="Nature">
        <title>Genome analysis of the platypus reveals unique signatures of evolution.</title>
        <authorList>
            <person name="Warren W.C."/>
            <person name="Hillier L.W."/>
            <person name="Marshall Graves J.A."/>
            <person name="Birney E."/>
            <person name="Ponting C.P."/>
            <person name="Grutzner F."/>
            <person name="Belov K."/>
            <person name="Miller W."/>
            <person name="Clarke L."/>
            <person name="Chinwalla A.T."/>
            <person name="Yang S.P."/>
            <person name="Heger A."/>
            <person name="Locke D.P."/>
            <person name="Miethke P."/>
            <person name="Waters P.D."/>
            <person name="Veyrunes F."/>
            <person name="Fulton L."/>
            <person name="Fulton B."/>
            <person name="Graves T."/>
            <person name="Wallis J."/>
            <person name="Puente X.S."/>
            <person name="Lopez-Otin C."/>
            <person name="Ordonez G.R."/>
            <person name="Eichler E.E."/>
            <person name="Chen L."/>
            <person name="Cheng Z."/>
            <person name="Deakin J.E."/>
            <person name="Alsop A."/>
            <person name="Thompson K."/>
            <person name="Kirby P."/>
            <person name="Papenfuss A.T."/>
            <person name="Wakefield M.J."/>
            <person name="Olender T."/>
            <person name="Lancet D."/>
            <person name="Huttley G.A."/>
            <person name="Smit A.F."/>
            <person name="Pask A."/>
            <person name="Temple-Smith P."/>
            <person name="Batzer M.A."/>
            <person name="Walker J.A."/>
            <person name="Konkel M.K."/>
            <person name="Harris R.S."/>
            <person name="Whittington C.M."/>
            <person name="Wong E.S."/>
            <person name="Gemmell N.J."/>
            <person name="Buschiazzo E."/>
            <person name="Vargas Jentzsch I.M."/>
            <person name="Merkel A."/>
            <person name="Schmitz J."/>
            <person name="Zemann A."/>
            <person name="Churakov G."/>
            <person name="Kriegs J.O."/>
            <person name="Brosius J."/>
            <person name="Murchison E.P."/>
            <person name="Sachidanandam R."/>
            <person name="Smith C."/>
            <person name="Hannon G.J."/>
            <person name="Tsend-Ayush E."/>
            <person name="McMillan D."/>
            <person name="Attenborough R."/>
            <person name="Rens W."/>
            <person name="Ferguson-Smith M."/>
            <person name="Lefevre C.M."/>
            <person name="Sharp J.A."/>
            <person name="Nicholas K.R."/>
            <person name="Ray D.A."/>
            <person name="Kube M."/>
            <person name="Reinhardt R."/>
            <person name="Pringle T.H."/>
            <person name="Taylor J."/>
            <person name="Jones R.C."/>
            <person name="Nixon B."/>
            <person name="Dacheux J.L."/>
            <person name="Niwa H."/>
            <person name="Sekita Y."/>
            <person name="Huang X."/>
            <person name="Stark A."/>
            <person name="Kheradpour P."/>
            <person name="Kellis M."/>
            <person name="Flicek P."/>
            <person name="Chen Y."/>
            <person name="Webber C."/>
            <person name="Hardison R."/>
            <person name="Nelson J."/>
            <person name="Hallsworth-Pepin K."/>
            <person name="Delehaunty K."/>
            <person name="Markovic C."/>
            <person name="Minx P."/>
            <person name="Feng Y."/>
            <person name="Kremitzki C."/>
            <person name="Mitreva M."/>
            <person name="Glasscock J."/>
            <person name="Wylie T."/>
            <person name="Wohldmann P."/>
            <person name="Thiru P."/>
            <person name="Nhan M.N."/>
            <person name="Pohl C.S."/>
            <person name="Smith S.M."/>
            <person name="Hou S."/>
            <person name="Nefedov M."/>
            <person name="de Jong P.J."/>
            <person name="Renfree M.B."/>
            <person name="Mardis E.R."/>
            <person name="Wilson R.K."/>
        </authorList>
    </citation>
    <scope>NUCLEOTIDE SEQUENCE [LARGE SCALE GENOMIC DNA]</scope>
    <source>
        <strain evidence="22 23">Glennie</strain>
    </source>
</reference>
<keyword evidence="5" id="KW-0165">Cleavage on pair of basic residues</keyword>
<evidence type="ECO:0000256" key="6">
    <source>
        <dbReference type="ARBA" id="ARBA00022692"/>
    </source>
</evidence>
<keyword evidence="7 20" id="KW-1133">Transmembrane helix</keyword>
<dbReference type="PANTHER" id="PTHR23343">
    <property type="entry name" value="ZONA PELLUCIDA SPERM-BINDING PROTEIN"/>
    <property type="match status" value="1"/>
</dbReference>
<keyword evidence="3" id="KW-0964">Secreted</keyword>
<keyword evidence="11" id="KW-0325">Glycoprotein</keyword>
<evidence type="ECO:0000256" key="17">
    <source>
        <dbReference type="ARBA" id="ARBA00042572"/>
    </source>
</evidence>
<dbReference type="Pfam" id="PF23344">
    <property type="entry name" value="ZP-N"/>
    <property type="match status" value="1"/>
</dbReference>
<evidence type="ECO:0000256" key="11">
    <source>
        <dbReference type="ARBA" id="ARBA00023180"/>
    </source>
</evidence>
<dbReference type="GO" id="GO:0007339">
    <property type="term" value="P:binding of sperm to zona pellucida"/>
    <property type="evidence" value="ECO:0000318"/>
    <property type="project" value="GO_Central"/>
</dbReference>
<dbReference type="Ensembl" id="ENSOANT00000003526.2">
    <property type="protein sequence ID" value="ENSOANP00000003525.2"/>
    <property type="gene ID" value="ENSOANG00000002223.3"/>
</dbReference>
<dbReference type="InterPro" id="IPR051148">
    <property type="entry name" value="Zona_Pellucida_Domain_gp"/>
</dbReference>
<dbReference type="PROSITE" id="PS00682">
    <property type="entry name" value="ZP_1"/>
    <property type="match status" value="1"/>
</dbReference>
<evidence type="ECO:0000256" key="9">
    <source>
        <dbReference type="ARBA" id="ARBA00023157"/>
    </source>
</evidence>
<dbReference type="GO" id="GO:0032190">
    <property type="term" value="F:acrosin binding"/>
    <property type="evidence" value="ECO:0000318"/>
    <property type="project" value="GO_Central"/>
</dbReference>
<dbReference type="Pfam" id="PF23736">
    <property type="entry name" value="Ig_ZP2"/>
    <property type="match status" value="1"/>
</dbReference>